<proteinExistence type="predicted"/>
<evidence type="ECO:0000313" key="2">
    <source>
        <dbReference type="EMBL" id="GAH66703.1"/>
    </source>
</evidence>
<dbReference type="EMBL" id="BARU01026777">
    <property type="protein sequence ID" value="GAH66703.1"/>
    <property type="molecule type" value="Genomic_DNA"/>
</dbReference>
<accession>X1JAB6</accession>
<sequence>RSGDPESVIGSSKPSLGPRNRQDFDYSGREIYLLETYER</sequence>
<gene>
    <name evidence="2" type="ORF">S03H2_42978</name>
</gene>
<dbReference type="AlphaFoldDB" id="X1JAB6"/>
<feature type="non-terminal residue" evidence="2">
    <location>
        <position position="1"/>
    </location>
</feature>
<name>X1JAB6_9ZZZZ</name>
<protein>
    <submittedName>
        <fullName evidence="2">Uncharacterized protein</fullName>
    </submittedName>
</protein>
<reference evidence="2" key="1">
    <citation type="journal article" date="2014" name="Front. Microbiol.">
        <title>High frequency of phylogenetically diverse reductive dehalogenase-homologous genes in deep subseafloor sedimentary metagenomes.</title>
        <authorList>
            <person name="Kawai M."/>
            <person name="Futagami T."/>
            <person name="Toyoda A."/>
            <person name="Takaki Y."/>
            <person name="Nishi S."/>
            <person name="Hori S."/>
            <person name="Arai W."/>
            <person name="Tsubouchi T."/>
            <person name="Morono Y."/>
            <person name="Uchiyama I."/>
            <person name="Ito T."/>
            <person name="Fujiyama A."/>
            <person name="Inagaki F."/>
            <person name="Takami H."/>
        </authorList>
    </citation>
    <scope>NUCLEOTIDE SEQUENCE</scope>
    <source>
        <strain evidence="2">Expedition CK06-06</strain>
    </source>
</reference>
<feature type="region of interest" description="Disordered" evidence="1">
    <location>
        <begin position="1"/>
        <end position="24"/>
    </location>
</feature>
<evidence type="ECO:0000256" key="1">
    <source>
        <dbReference type="SAM" id="MobiDB-lite"/>
    </source>
</evidence>
<comment type="caution">
    <text evidence="2">The sequence shown here is derived from an EMBL/GenBank/DDBJ whole genome shotgun (WGS) entry which is preliminary data.</text>
</comment>
<organism evidence="2">
    <name type="scientific">marine sediment metagenome</name>
    <dbReference type="NCBI Taxonomy" id="412755"/>
    <lineage>
        <taxon>unclassified sequences</taxon>
        <taxon>metagenomes</taxon>
        <taxon>ecological metagenomes</taxon>
    </lineage>
</organism>